<feature type="transmembrane region" description="Helical" evidence="5">
    <location>
        <begin position="85"/>
        <end position="107"/>
    </location>
</feature>
<keyword evidence="3 5" id="KW-1133">Transmembrane helix</keyword>
<evidence type="ECO:0000313" key="6">
    <source>
        <dbReference type="EMBL" id="AGO60383.1"/>
    </source>
</evidence>
<dbReference type="AlphaFoldDB" id="S0AM70"/>
<gene>
    <name evidence="6" type="ORF">FACI_IFERC00001G0403</name>
</gene>
<dbReference type="EMBL" id="CP004145">
    <property type="protein sequence ID" value="AGO60383.1"/>
    <property type="molecule type" value="Genomic_DNA"/>
</dbReference>
<feature type="transmembrane region" description="Helical" evidence="5">
    <location>
        <begin position="279"/>
        <end position="296"/>
    </location>
</feature>
<protein>
    <recommendedName>
        <fullName evidence="8">Signal-peptide peptidase, presenilin aspartyl protease</fullName>
    </recommendedName>
</protein>
<keyword evidence="7" id="KW-1185">Reference proteome</keyword>
<organism evidence="6 7">
    <name type="scientific">Ferroplasma acidarmanus Fer1</name>
    <dbReference type="NCBI Taxonomy" id="333146"/>
    <lineage>
        <taxon>Archaea</taxon>
        <taxon>Methanobacteriati</taxon>
        <taxon>Thermoplasmatota</taxon>
        <taxon>Thermoplasmata</taxon>
        <taxon>Thermoplasmatales</taxon>
        <taxon>Ferroplasmaceae</taxon>
        <taxon>Ferroplasma</taxon>
    </lineage>
</organism>
<evidence type="ECO:0000256" key="5">
    <source>
        <dbReference type="SAM" id="Phobius"/>
    </source>
</evidence>
<evidence type="ECO:0000256" key="1">
    <source>
        <dbReference type="ARBA" id="ARBA00004127"/>
    </source>
</evidence>
<keyword evidence="2 5" id="KW-0812">Transmembrane</keyword>
<keyword evidence="4 5" id="KW-0472">Membrane</keyword>
<feature type="transmembrane region" description="Helical" evidence="5">
    <location>
        <begin position="20"/>
        <end position="40"/>
    </location>
</feature>
<dbReference type="Pfam" id="PF06550">
    <property type="entry name" value="SPP"/>
    <property type="match status" value="1"/>
</dbReference>
<dbReference type="InterPro" id="IPR006639">
    <property type="entry name" value="Preselin/SPP"/>
</dbReference>
<name>S0AM70_FERAC</name>
<evidence type="ECO:0000256" key="3">
    <source>
        <dbReference type="ARBA" id="ARBA00022989"/>
    </source>
</evidence>
<reference evidence="6 7" key="1">
    <citation type="journal article" date="2007" name="Proc. Natl. Acad. Sci. U.S.A.">
        <title>Genome dynamics in a natural archaeal population.</title>
        <authorList>
            <person name="Allen E.E."/>
            <person name="Tyson G.W."/>
            <person name="Whitaker R.J."/>
            <person name="Detter J.C."/>
            <person name="Richardson P.M."/>
            <person name="Banfield J.F."/>
        </authorList>
    </citation>
    <scope>NUCLEOTIDE SEQUENCE [LARGE SCALE GENOMIC DNA]</scope>
    <source>
        <strain evidence="7">fer1</strain>
    </source>
</reference>
<dbReference type="PATRIC" id="fig|333146.12.peg.421"/>
<dbReference type="HOGENOM" id="CLU_053464_0_0_2"/>
<comment type="subcellular location">
    <subcellularLocation>
        <location evidence="1">Endomembrane system</location>
        <topology evidence="1">Multi-pass membrane protein</topology>
    </subcellularLocation>
</comment>
<dbReference type="InterPro" id="IPR010545">
    <property type="entry name" value="SPP"/>
</dbReference>
<dbReference type="SMART" id="SM00730">
    <property type="entry name" value="PSN"/>
    <property type="match status" value="1"/>
</dbReference>
<dbReference type="GO" id="GO:0042500">
    <property type="term" value="F:aspartic endopeptidase activity, intramembrane cleaving"/>
    <property type="evidence" value="ECO:0007669"/>
    <property type="project" value="InterPro"/>
</dbReference>
<dbReference type="NCBIfam" id="NF041679">
    <property type="entry name" value="IMP_arch_presen"/>
    <property type="match status" value="1"/>
</dbReference>
<evidence type="ECO:0008006" key="8">
    <source>
        <dbReference type="Google" id="ProtNLM"/>
    </source>
</evidence>
<evidence type="ECO:0000256" key="4">
    <source>
        <dbReference type="ARBA" id="ARBA00023136"/>
    </source>
</evidence>
<dbReference type="Proteomes" id="UP000014660">
    <property type="component" value="Chromosome"/>
</dbReference>
<sequence>MNTTGRIKLKKANQRINSELFGILLFIVSTAFALYLAFNLDQISGIAAESNGISFIFVIYYIVFIVIFTAAALYIIKKHAKIMKAIFIVLVLYMIFLVSSIVAGIVAVNLPEYYAIIAIVTGFFAYMLIFRNEWYITDAAGLIMISGAAAILGILLRPYIAITLLVVFAVYDYISVYKTKHMVTLAKAAIDNQFPLMFTLPSQGGIKIKDLTFDNRGTHSVIMLGFGDMAIPELLIISSAIYNPLHIALFIALTLAGALSALGFLFFFNHGKPAPGLPYINTGVIIGFLIAFAVVAI</sequence>
<dbReference type="GO" id="GO:0016020">
    <property type="term" value="C:membrane"/>
    <property type="evidence" value="ECO:0007669"/>
    <property type="project" value="InterPro"/>
</dbReference>
<proteinExistence type="predicted"/>
<dbReference type="GO" id="GO:0012505">
    <property type="term" value="C:endomembrane system"/>
    <property type="evidence" value="ECO:0007669"/>
    <property type="project" value="UniProtKB-SubCell"/>
</dbReference>
<dbReference type="KEGG" id="fac:FACI_IFERC01G0403"/>
<feature type="transmembrane region" description="Helical" evidence="5">
    <location>
        <begin position="247"/>
        <end position="267"/>
    </location>
</feature>
<accession>S0AM70</accession>
<feature type="transmembrane region" description="Helical" evidence="5">
    <location>
        <begin position="142"/>
        <end position="171"/>
    </location>
</feature>
<feature type="transmembrane region" description="Helical" evidence="5">
    <location>
        <begin position="52"/>
        <end position="76"/>
    </location>
</feature>
<feature type="transmembrane region" description="Helical" evidence="5">
    <location>
        <begin position="113"/>
        <end position="130"/>
    </location>
</feature>
<evidence type="ECO:0000313" key="7">
    <source>
        <dbReference type="Proteomes" id="UP000014660"/>
    </source>
</evidence>
<evidence type="ECO:0000256" key="2">
    <source>
        <dbReference type="ARBA" id="ARBA00022692"/>
    </source>
</evidence>